<dbReference type="Pfam" id="PF00248">
    <property type="entry name" value="Aldo_ket_red"/>
    <property type="match status" value="1"/>
</dbReference>
<comment type="caution">
    <text evidence="3">The sequence shown here is derived from an EMBL/GenBank/DDBJ whole genome shotgun (WGS) entry which is preliminary data.</text>
</comment>
<dbReference type="InterPro" id="IPR036812">
    <property type="entry name" value="NAD(P)_OxRdtase_dom_sf"/>
</dbReference>
<dbReference type="Gene3D" id="3.20.20.100">
    <property type="entry name" value="NADP-dependent oxidoreductase domain"/>
    <property type="match status" value="1"/>
</dbReference>
<protein>
    <submittedName>
        <fullName evidence="3">Aldo-ket-red domain-containing protein</fullName>
    </submittedName>
</protein>
<dbReference type="PANTHER" id="PTHR43625:SF40">
    <property type="entry name" value="ALDO-KETO REDUCTASE YAKC [NADP(+)]"/>
    <property type="match status" value="1"/>
</dbReference>
<evidence type="ECO:0000313" key="4">
    <source>
        <dbReference type="Proteomes" id="UP000636479"/>
    </source>
</evidence>
<accession>A0A8H6SE80</accession>
<gene>
    <name evidence="3" type="ORF">MIND_00944500</name>
</gene>
<keyword evidence="4" id="KW-1185">Reference proteome</keyword>
<dbReference type="AlphaFoldDB" id="A0A8H6SE80"/>
<dbReference type="RefSeq" id="XP_037217475.1">
    <property type="nucleotide sequence ID" value="XM_037366063.1"/>
</dbReference>
<name>A0A8H6SE80_9AGAR</name>
<dbReference type="EMBL" id="JACAZF010000008">
    <property type="protein sequence ID" value="KAF7297116.1"/>
    <property type="molecule type" value="Genomic_DNA"/>
</dbReference>
<dbReference type="PRINTS" id="PR00069">
    <property type="entry name" value="ALDKETRDTASE"/>
</dbReference>
<keyword evidence="1" id="KW-0560">Oxidoreductase</keyword>
<dbReference type="InterPro" id="IPR023210">
    <property type="entry name" value="NADP_OxRdtase_dom"/>
</dbReference>
<dbReference type="PANTHER" id="PTHR43625">
    <property type="entry name" value="AFLATOXIN B1 ALDEHYDE REDUCTASE"/>
    <property type="match status" value="1"/>
</dbReference>
<dbReference type="InterPro" id="IPR050791">
    <property type="entry name" value="Aldo-Keto_reductase"/>
</dbReference>
<dbReference type="OrthoDB" id="37537at2759"/>
<evidence type="ECO:0000256" key="1">
    <source>
        <dbReference type="ARBA" id="ARBA00023002"/>
    </source>
</evidence>
<evidence type="ECO:0000313" key="3">
    <source>
        <dbReference type="EMBL" id="KAF7297116.1"/>
    </source>
</evidence>
<evidence type="ECO:0000259" key="2">
    <source>
        <dbReference type="Pfam" id="PF00248"/>
    </source>
</evidence>
<dbReference type="Proteomes" id="UP000636479">
    <property type="component" value="Unassembled WGS sequence"/>
</dbReference>
<reference evidence="3" key="1">
    <citation type="submission" date="2020-05" db="EMBL/GenBank/DDBJ databases">
        <title>Mycena genomes resolve the evolution of fungal bioluminescence.</title>
        <authorList>
            <person name="Tsai I.J."/>
        </authorList>
    </citation>
    <scope>NUCLEOTIDE SEQUENCE</scope>
    <source>
        <strain evidence="3">171206Taipei</strain>
    </source>
</reference>
<dbReference type="GO" id="GO:0005737">
    <property type="term" value="C:cytoplasm"/>
    <property type="evidence" value="ECO:0007669"/>
    <property type="project" value="TreeGrafter"/>
</dbReference>
<organism evidence="3 4">
    <name type="scientific">Mycena indigotica</name>
    <dbReference type="NCBI Taxonomy" id="2126181"/>
    <lineage>
        <taxon>Eukaryota</taxon>
        <taxon>Fungi</taxon>
        <taxon>Dikarya</taxon>
        <taxon>Basidiomycota</taxon>
        <taxon>Agaricomycotina</taxon>
        <taxon>Agaricomycetes</taxon>
        <taxon>Agaricomycetidae</taxon>
        <taxon>Agaricales</taxon>
        <taxon>Marasmiineae</taxon>
        <taxon>Mycenaceae</taxon>
        <taxon>Mycena</taxon>
    </lineage>
</organism>
<dbReference type="InterPro" id="IPR020471">
    <property type="entry name" value="AKR"/>
</dbReference>
<dbReference type="SUPFAM" id="SSF51430">
    <property type="entry name" value="NAD(P)-linked oxidoreductase"/>
    <property type="match status" value="1"/>
</dbReference>
<sequence length="352" mass="39027">MSATRSSFPSRKLGPDGPTVSAIGFGAGGFGDFYGTADKKEAPQVLTYAANHGISFWDTSDFYRDSEKIIGEWFANTGRREEIFLATKFGANDLRKGIQTHAQRSPCSDPDYIVKCIEKSLKDLQTDYIDLYYQHRVDPSIPIEIVMETLRPFIDRGTIRWLGLSECSATTLRRAKAIPGIGEKLVAVQLEYSPFERTIETNGLFSTAKELGVAVVAYSPLGRGLITGRFRSAADFGENDLRRSIPRFSAENFPKNLALADAFKTLGEKYDATPAQTALAWLLAQDPHLVPIPGATALTRVEENSNAAFISLMEQDVKDIRNFVEEADIQGTRTLWLPDGNCIELAEWKARN</sequence>
<proteinExistence type="predicted"/>
<dbReference type="GeneID" id="59348579"/>
<dbReference type="GO" id="GO:0016491">
    <property type="term" value="F:oxidoreductase activity"/>
    <property type="evidence" value="ECO:0007669"/>
    <property type="project" value="UniProtKB-KW"/>
</dbReference>
<feature type="domain" description="NADP-dependent oxidoreductase" evidence="2">
    <location>
        <begin position="22"/>
        <end position="323"/>
    </location>
</feature>